<dbReference type="RefSeq" id="WP_093614913.1">
    <property type="nucleotide sequence ID" value="NZ_FNFF01000014.1"/>
</dbReference>
<organism evidence="2 3">
    <name type="scientific">Streptomyces indicus</name>
    <dbReference type="NCBI Taxonomy" id="417292"/>
    <lineage>
        <taxon>Bacteria</taxon>
        <taxon>Bacillati</taxon>
        <taxon>Actinomycetota</taxon>
        <taxon>Actinomycetes</taxon>
        <taxon>Kitasatosporales</taxon>
        <taxon>Streptomycetaceae</taxon>
        <taxon>Streptomyces</taxon>
    </lineage>
</organism>
<dbReference type="EMBL" id="FNFF01000014">
    <property type="protein sequence ID" value="SDK90970.1"/>
    <property type="molecule type" value="Genomic_DNA"/>
</dbReference>
<evidence type="ECO:0000313" key="2">
    <source>
        <dbReference type="EMBL" id="SDK90970.1"/>
    </source>
</evidence>
<dbReference type="AlphaFoldDB" id="A0A1G9FRF3"/>
<dbReference type="Pfam" id="PF04328">
    <property type="entry name" value="Sel_put"/>
    <property type="match status" value="1"/>
</dbReference>
<sequence length="59" mass="7144">MALLRQVRHWWRELSGEAVYDRYAAHARAHGQVPKSRREFERERMDAREADPREGFRCC</sequence>
<evidence type="ECO:0000313" key="3">
    <source>
        <dbReference type="Proteomes" id="UP000199155"/>
    </source>
</evidence>
<keyword evidence="3" id="KW-1185">Reference proteome</keyword>
<dbReference type="InterPro" id="IPR007423">
    <property type="entry name" value="Sel_put"/>
</dbReference>
<proteinExistence type="predicted"/>
<feature type="compositionally biased region" description="Basic and acidic residues" evidence="1">
    <location>
        <begin position="36"/>
        <end position="59"/>
    </location>
</feature>
<gene>
    <name evidence="2" type="ORF">SAMN05421806_11411</name>
</gene>
<dbReference type="STRING" id="417292.SAMN05421806_11411"/>
<accession>A0A1G9FRF3</accession>
<dbReference type="OrthoDB" id="3541280at2"/>
<reference evidence="2 3" key="1">
    <citation type="submission" date="2016-10" db="EMBL/GenBank/DDBJ databases">
        <authorList>
            <person name="de Groot N.N."/>
        </authorList>
    </citation>
    <scope>NUCLEOTIDE SEQUENCE [LARGE SCALE GENOMIC DNA]</scope>
    <source>
        <strain evidence="2 3">CGMCC 4.5727</strain>
    </source>
</reference>
<evidence type="ECO:0000256" key="1">
    <source>
        <dbReference type="SAM" id="MobiDB-lite"/>
    </source>
</evidence>
<name>A0A1G9FRF3_9ACTN</name>
<protein>
    <submittedName>
        <fullName evidence="2">Uncharacterized short protein YbdD, DUF466 family</fullName>
    </submittedName>
</protein>
<feature type="region of interest" description="Disordered" evidence="1">
    <location>
        <begin position="34"/>
        <end position="59"/>
    </location>
</feature>
<dbReference type="Proteomes" id="UP000199155">
    <property type="component" value="Unassembled WGS sequence"/>
</dbReference>